<keyword evidence="2" id="KW-1185">Reference proteome</keyword>
<name>A0A7J6WK14_THATH</name>
<proteinExistence type="predicted"/>
<comment type="caution">
    <text evidence="1">The sequence shown here is derived from an EMBL/GenBank/DDBJ whole genome shotgun (WGS) entry which is preliminary data.</text>
</comment>
<dbReference type="AlphaFoldDB" id="A0A7J6WK14"/>
<reference evidence="1 2" key="1">
    <citation type="submission" date="2020-06" db="EMBL/GenBank/DDBJ databases">
        <title>Transcriptomic and genomic resources for Thalictrum thalictroides and T. hernandezii: Facilitating candidate gene discovery in an emerging model plant lineage.</title>
        <authorList>
            <person name="Arias T."/>
            <person name="Riano-Pachon D.M."/>
            <person name="Di Stilio V.S."/>
        </authorList>
    </citation>
    <scope>NUCLEOTIDE SEQUENCE [LARGE SCALE GENOMIC DNA]</scope>
    <source>
        <strain evidence="2">cv. WT478/WT964</strain>
        <tissue evidence="1">Leaves</tissue>
    </source>
</reference>
<accession>A0A7J6WK14</accession>
<dbReference type="Proteomes" id="UP000554482">
    <property type="component" value="Unassembled WGS sequence"/>
</dbReference>
<protein>
    <submittedName>
        <fullName evidence="1">Uncharacterized protein</fullName>
    </submittedName>
</protein>
<evidence type="ECO:0000313" key="2">
    <source>
        <dbReference type="Proteomes" id="UP000554482"/>
    </source>
</evidence>
<sequence length="159" mass="17854">MNSSLPTIINSSTDFPILVFPKCGIHIEHSRIFIHHLLHGCTPYTDSIFPIHGHKMVCSFSNHFSSITILFGLLKTSRGLTGITLCASMDDNKTTWCFSRMRVAESWWLYYGGFFLAVRVSSATQCKTQAKREKVQSGHKGNIKQYQDSTILFGFVGDG</sequence>
<evidence type="ECO:0000313" key="1">
    <source>
        <dbReference type="EMBL" id="KAF5197719.1"/>
    </source>
</evidence>
<organism evidence="1 2">
    <name type="scientific">Thalictrum thalictroides</name>
    <name type="common">Rue-anemone</name>
    <name type="synonym">Anemone thalictroides</name>
    <dbReference type="NCBI Taxonomy" id="46969"/>
    <lineage>
        <taxon>Eukaryota</taxon>
        <taxon>Viridiplantae</taxon>
        <taxon>Streptophyta</taxon>
        <taxon>Embryophyta</taxon>
        <taxon>Tracheophyta</taxon>
        <taxon>Spermatophyta</taxon>
        <taxon>Magnoliopsida</taxon>
        <taxon>Ranunculales</taxon>
        <taxon>Ranunculaceae</taxon>
        <taxon>Thalictroideae</taxon>
        <taxon>Thalictrum</taxon>
    </lineage>
</organism>
<dbReference type="EMBL" id="JABWDY010014320">
    <property type="protein sequence ID" value="KAF5197719.1"/>
    <property type="molecule type" value="Genomic_DNA"/>
</dbReference>
<gene>
    <name evidence="1" type="ORF">FRX31_012692</name>
</gene>